<evidence type="ECO:0000313" key="1">
    <source>
        <dbReference type="EMBL" id="MBW0545711.1"/>
    </source>
</evidence>
<accession>A0A9Q3IJR2</accession>
<comment type="caution">
    <text evidence="1">The sequence shown here is derived from an EMBL/GenBank/DDBJ whole genome shotgun (WGS) entry which is preliminary data.</text>
</comment>
<gene>
    <name evidence="1" type="ORF">O181_085426</name>
</gene>
<evidence type="ECO:0000313" key="2">
    <source>
        <dbReference type="Proteomes" id="UP000765509"/>
    </source>
</evidence>
<organism evidence="1 2">
    <name type="scientific">Austropuccinia psidii MF-1</name>
    <dbReference type="NCBI Taxonomy" id="1389203"/>
    <lineage>
        <taxon>Eukaryota</taxon>
        <taxon>Fungi</taxon>
        <taxon>Dikarya</taxon>
        <taxon>Basidiomycota</taxon>
        <taxon>Pucciniomycotina</taxon>
        <taxon>Pucciniomycetes</taxon>
        <taxon>Pucciniales</taxon>
        <taxon>Sphaerophragmiaceae</taxon>
        <taxon>Austropuccinia</taxon>
    </lineage>
</organism>
<keyword evidence="2" id="KW-1185">Reference proteome</keyword>
<protein>
    <submittedName>
        <fullName evidence="1">Uncharacterized protein</fullName>
    </submittedName>
</protein>
<reference evidence="1" key="1">
    <citation type="submission" date="2021-03" db="EMBL/GenBank/DDBJ databases">
        <title>Draft genome sequence of rust myrtle Austropuccinia psidii MF-1, a brazilian biotype.</title>
        <authorList>
            <person name="Quecine M.C."/>
            <person name="Pachon D.M.R."/>
            <person name="Bonatelli M.L."/>
            <person name="Correr F.H."/>
            <person name="Franceschini L.M."/>
            <person name="Leite T.F."/>
            <person name="Margarido G.R.A."/>
            <person name="Almeida C.A."/>
            <person name="Ferrarezi J.A."/>
            <person name="Labate C.A."/>
        </authorList>
    </citation>
    <scope>NUCLEOTIDE SEQUENCE</scope>
    <source>
        <strain evidence="1">MF-1</strain>
    </source>
</reference>
<dbReference type="Proteomes" id="UP000765509">
    <property type="component" value="Unassembled WGS sequence"/>
</dbReference>
<dbReference type="AlphaFoldDB" id="A0A9Q3IJR2"/>
<proteinExistence type="predicted"/>
<name>A0A9Q3IJR2_9BASI</name>
<dbReference type="EMBL" id="AVOT02050674">
    <property type="protein sequence ID" value="MBW0545711.1"/>
    <property type="molecule type" value="Genomic_DNA"/>
</dbReference>
<sequence>MEFKISINSSTGKTPEMLEQGCNQRLPCDNLKKGLVDIHPTASSSKLMLEKARQHAKIFMQNSFKYAKERWDKNLKPPYLDIGDFFLISTLTLNHIKGSKKLKDSFAGPFIIRALHGPNDVQL</sequence>